<reference evidence="2 3" key="1">
    <citation type="submission" date="2019-01" db="EMBL/GenBank/DDBJ databases">
        <title>Sequencing of cultivated peanut Arachis hypogaea provides insights into genome evolution and oil improvement.</title>
        <authorList>
            <person name="Chen X."/>
        </authorList>
    </citation>
    <scope>NUCLEOTIDE SEQUENCE [LARGE SCALE GENOMIC DNA]</scope>
    <source>
        <strain evidence="3">cv. Fuhuasheng</strain>
        <tissue evidence="2">Leaves</tissue>
    </source>
</reference>
<dbReference type="Proteomes" id="UP000289738">
    <property type="component" value="Chromosome A03"/>
</dbReference>
<dbReference type="AlphaFoldDB" id="A0A445DNP1"/>
<dbReference type="Gene3D" id="3.60.10.10">
    <property type="entry name" value="Endonuclease/exonuclease/phosphatase"/>
    <property type="match status" value="1"/>
</dbReference>
<dbReference type="EMBL" id="SDMP01000003">
    <property type="protein sequence ID" value="RYR64792.1"/>
    <property type="molecule type" value="Genomic_DNA"/>
</dbReference>
<dbReference type="PANTHER" id="PTHR35218">
    <property type="entry name" value="RNASE H DOMAIN-CONTAINING PROTEIN"/>
    <property type="match status" value="1"/>
</dbReference>
<name>A0A445DNP1_ARAHY</name>
<keyword evidence="3" id="KW-1185">Reference proteome</keyword>
<evidence type="ECO:0000313" key="3">
    <source>
        <dbReference type="Proteomes" id="UP000289738"/>
    </source>
</evidence>
<organism evidence="2 3">
    <name type="scientific">Arachis hypogaea</name>
    <name type="common">Peanut</name>
    <dbReference type="NCBI Taxonomy" id="3818"/>
    <lineage>
        <taxon>Eukaryota</taxon>
        <taxon>Viridiplantae</taxon>
        <taxon>Streptophyta</taxon>
        <taxon>Embryophyta</taxon>
        <taxon>Tracheophyta</taxon>
        <taxon>Spermatophyta</taxon>
        <taxon>Magnoliopsida</taxon>
        <taxon>eudicotyledons</taxon>
        <taxon>Gunneridae</taxon>
        <taxon>Pentapetalae</taxon>
        <taxon>rosids</taxon>
        <taxon>fabids</taxon>
        <taxon>Fabales</taxon>
        <taxon>Fabaceae</taxon>
        <taxon>Papilionoideae</taxon>
        <taxon>50 kb inversion clade</taxon>
        <taxon>dalbergioids sensu lato</taxon>
        <taxon>Dalbergieae</taxon>
        <taxon>Pterocarpus clade</taxon>
        <taxon>Arachis</taxon>
    </lineage>
</organism>
<accession>A0A445DNP1</accession>
<dbReference type="PANTHER" id="PTHR35218:SF9">
    <property type="entry name" value="ENDONUCLEASE_EXONUCLEASE_PHOSPHATASE DOMAIN-CONTAINING PROTEIN"/>
    <property type="match status" value="1"/>
</dbReference>
<feature type="region of interest" description="Disordered" evidence="1">
    <location>
        <begin position="1"/>
        <end position="27"/>
    </location>
</feature>
<evidence type="ECO:0000256" key="1">
    <source>
        <dbReference type="SAM" id="MobiDB-lite"/>
    </source>
</evidence>
<evidence type="ECO:0000313" key="2">
    <source>
        <dbReference type="EMBL" id="RYR64792.1"/>
    </source>
</evidence>
<gene>
    <name evidence="2" type="ORF">Ahy_A03g010839</name>
</gene>
<sequence length="419" mass="48424">MGGGAKGPKEVMTPTKPPDLGEDEPFTDTEDIELSGQKNCRGATVKELPSIIKDIAFRFRANLCILLETHVSGPKAENIIKKLGFESWCISETNGFVGGIWCLWKKSHWEIEPMHIHNQFIHMKVCYLQASTWWLTVVYGSPQPANKRTLWESLKRLAPNISEPSCLGRDFNSILSSNDTERNLWKDYEVISIQEESYWQQMSRCNIIQFGDKNTKYFHQKANGHRRRNRVTSLLDSHGSWIEDHVSLKNMGSLWVRVMKEKYGCENQSIPKILSKASSANAWRGITRIWNQFSINVIWRIGIGEKISFWNDHWVPDIGLLKNFAISPIDGNRRDEKVAVYARVEGDLDWFKLNQILPEEILELIQIIKSPHSDLGEDIIGWIPKPKGDFTIKFSYEVYFSNNENVDKIFRDIWKLNIP</sequence>
<protein>
    <recommendedName>
        <fullName evidence="4">Reverse transcriptase zinc-binding domain-containing protein</fullName>
    </recommendedName>
</protein>
<dbReference type="SUPFAM" id="SSF56219">
    <property type="entry name" value="DNase I-like"/>
    <property type="match status" value="1"/>
</dbReference>
<dbReference type="InterPro" id="IPR036691">
    <property type="entry name" value="Endo/exonu/phosph_ase_sf"/>
</dbReference>
<proteinExistence type="predicted"/>
<evidence type="ECO:0008006" key="4">
    <source>
        <dbReference type="Google" id="ProtNLM"/>
    </source>
</evidence>
<comment type="caution">
    <text evidence="2">The sequence shown here is derived from an EMBL/GenBank/DDBJ whole genome shotgun (WGS) entry which is preliminary data.</text>
</comment>